<organism evidence="1">
    <name type="scientific">Medicago truncatula</name>
    <name type="common">Barrel medic</name>
    <name type="synonym">Medicago tribuloides</name>
    <dbReference type="NCBI Taxonomy" id="3880"/>
    <lineage>
        <taxon>Eukaryota</taxon>
        <taxon>Viridiplantae</taxon>
        <taxon>Streptophyta</taxon>
        <taxon>Embryophyta</taxon>
        <taxon>Tracheophyta</taxon>
        <taxon>Spermatophyta</taxon>
        <taxon>Magnoliopsida</taxon>
        <taxon>eudicotyledons</taxon>
        <taxon>Gunneridae</taxon>
        <taxon>Pentapetalae</taxon>
        <taxon>rosids</taxon>
        <taxon>fabids</taxon>
        <taxon>Fabales</taxon>
        <taxon>Fabaceae</taxon>
        <taxon>Papilionoideae</taxon>
        <taxon>50 kb inversion clade</taxon>
        <taxon>NPAAA clade</taxon>
        <taxon>Hologalegina</taxon>
        <taxon>IRL clade</taxon>
        <taxon>Trifolieae</taxon>
        <taxon>Medicago</taxon>
    </lineage>
</organism>
<accession>I3SCT3</accession>
<protein>
    <submittedName>
        <fullName evidence="1">Uncharacterized protein</fullName>
    </submittedName>
</protein>
<dbReference type="EMBL" id="BT138280">
    <property type="protein sequence ID" value="AFK38075.1"/>
    <property type="molecule type" value="mRNA"/>
</dbReference>
<sequence length="53" mass="6113">MPILCYLLKLKFFCSLDFLTKTFVIYNSRSIIFSSSYPGFIINNITSGNRILV</sequence>
<reference evidence="1" key="1">
    <citation type="submission" date="2012-05" db="EMBL/GenBank/DDBJ databases">
        <authorList>
            <person name="Krishnakumar V."/>
            <person name="Cheung F."/>
            <person name="Xiao Y."/>
            <person name="Chan A."/>
            <person name="Moskal W.A."/>
            <person name="Town C.D."/>
        </authorList>
    </citation>
    <scope>NUCLEOTIDE SEQUENCE</scope>
</reference>
<name>I3SCT3_MEDTR</name>
<dbReference type="AlphaFoldDB" id="I3SCT3"/>
<proteinExistence type="evidence at transcript level"/>
<evidence type="ECO:0000313" key="1">
    <source>
        <dbReference type="EMBL" id="AFK38075.1"/>
    </source>
</evidence>